<accession>A0AA46TKD9</accession>
<keyword evidence="1" id="KW-0808">Transferase</keyword>
<reference evidence="5" key="1">
    <citation type="submission" date="2022-01" db="EMBL/GenBank/DDBJ databases">
        <title>Nocardioidaceae gen. sp. A5X3R13.</title>
        <authorList>
            <person name="Lopez Marin M.A."/>
            <person name="Uhlik O."/>
        </authorList>
    </citation>
    <scope>NUCLEOTIDE SEQUENCE</scope>
    <source>
        <strain evidence="5">A5X3R13</strain>
    </source>
</reference>
<evidence type="ECO:0000256" key="2">
    <source>
        <dbReference type="ARBA" id="ARBA00023315"/>
    </source>
</evidence>
<dbReference type="PROSITE" id="PS51186">
    <property type="entry name" value="GNAT"/>
    <property type="match status" value="1"/>
</dbReference>
<keyword evidence="6" id="KW-1185">Reference proteome</keyword>
<dbReference type="SUPFAM" id="SSF55729">
    <property type="entry name" value="Acyl-CoA N-acyltransferases (Nat)"/>
    <property type="match status" value="1"/>
</dbReference>
<dbReference type="RefSeq" id="WP_271635421.1">
    <property type="nucleotide sequence ID" value="NZ_CP094970.1"/>
</dbReference>
<proteinExistence type="inferred from homology"/>
<dbReference type="PANTHER" id="PTHR43792:SF8">
    <property type="entry name" value="[RIBOSOMAL PROTEIN US5]-ALANINE N-ACETYLTRANSFERASE"/>
    <property type="match status" value="1"/>
</dbReference>
<dbReference type="InterPro" id="IPR051531">
    <property type="entry name" value="N-acetyltransferase"/>
</dbReference>
<evidence type="ECO:0000313" key="6">
    <source>
        <dbReference type="Proteomes" id="UP001164390"/>
    </source>
</evidence>
<dbReference type="GO" id="GO:0008999">
    <property type="term" value="F:protein-N-terminal-alanine acetyltransferase activity"/>
    <property type="evidence" value="ECO:0007669"/>
    <property type="project" value="TreeGrafter"/>
</dbReference>
<dbReference type="AlphaFoldDB" id="A0AA46TKD9"/>
<feature type="domain" description="N-acetyltransferase" evidence="4">
    <location>
        <begin position="10"/>
        <end position="177"/>
    </location>
</feature>
<dbReference type="PANTHER" id="PTHR43792">
    <property type="entry name" value="GNAT FAMILY, PUTATIVE (AFU_ORTHOLOGUE AFUA_3G00765)-RELATED-RELATED"/>
    <property type="match status" value="1"/>
</dbReference>
<evidence type="ECO:0000259" key="4">
    <source>
        <dbReference type="PROSITE" id="PS51186"/>
    </source>
</evidence>
<dbReference type="GO" id="GO:0005737">
    <property type="term" value="C:cytoplasm"/>
    <property type="evidence" value="ECO:0007669"/>
    <property type="project" value="TreeGrafter"/>
</dbReference>
<sequence>MHAERILEHYDIRPPRLSDAAALAAAYRHNRDHLAPYEPRRTDIFYTAAGQRESLGISLEAAQHGRAAGWLILAGESVVGRINLNTIVRGAAHSAHVGYWVDREHTGRGLATAAVEYACDAAVDLGLHRIEAGTLTDNLASQAVLRKCGFEQIGHARSYLFIDGAWGDHDIFQRILNDKPPG</sequence>
<dbReference type="Pfam" id="PF13302">
    <property type="entry name" value="Acetyltransf_3"/>
    <property type="match status" value="1"/>
</dbReference>
<dbReference type="InterPro" id="IPR016181">
    <property type="entry name" value="Acyl_CoA_acyltransferase"/>
</dbReference>
<keyword evidence="2" id="KW-0012">Acyltransferase</keyword>
<protein>
    <submittedName>
        <fullName evidence="5">GNAT family N-acetyltransferase</fullName>
    </submittedName>
</protein>
<organism evidence="5 6">
    <name type="scientific">Solicola gregarius</name>
    <dbReference type="NCBI Taxonomy" id="2908642"/>
    <lineage>
        <taxon>Bacteria</taxon>
        <taxon>Bacillati</taxon>
        <taxon>Actinomycetota</taxon>
        <taxon>Actinomycetes</taxon>
        <taxon>Propionibacteriales</taxon>
        <taxon>Nocardioidaceae</taxon>
        <taxon>Solicola</taxon>
    </lineage>
</organism>
<dbReference type="Proteomes" id="UP001164390">
    <property type="component" value="Chromosome"/>
</dbReference>
<dbReference type="Gene3D" id="3.40.630.30">
    <property type="match status" value="1"/>
</dbReference>
<evidence type="ECO:0000256" key="3">
    <source>
        <dbReference type="ARBA" id="ARBA00038502"/>
    </source>
</evidence>
<dbReference type="InterPro" id="IPR000182">
    <property type="entry name" value="GNAT_dom"/>
</dbReference>
<gene>
    <name evidence="5" type="ORF">L0C25_05425</name>
</gene>
<evidence type="ECO:0000313" key="5">
    <source>
        <dbReference type="EMBL" id="UYM06514.1"/>
    </source>
</evidence>
<comment type="similarity">
    <text evidence="3">Belongs to the acetyltransferase family. RimJ subfamily.</text>
</comment>
<name>A0AA46TKD9_9ACTN</name>
<dbReference type="KEGG" id="sgrg:L0C25_05425"/>
<evidence type="ECO:0000256" key="1">
    <source>
        <dbReference type="ARBA" id="ARBA00022679"/>
    </source>
</evidence>
<dbReference type="EMBL" id="CP094970">
    <property type="protein sequence ID" value="UYM06514.1"/>
    <property type="molecule type" value="Genomic_DNA"/>
</dbReference>